<organism evidence="1 2">
    <name type="scientific">Aureobasidium pullulans</name>
    <name type="common">Black yeast</name>
    <name type="synonym">Pullularia pullulans</name>
    <dbReference type="NCBI Taxonomy" id="5580"/>
    <lineage>
        <taxon>Eukaryota</taxon>
        <taxon>Fungi</taxon>
        <taxon>Dikarya</taxon>
        <taxon>Ascomycota</taxon>
        <taxon>Pezizomycotina</taxon>
        <taxon>Dothideomycetes</taxon>
        <taxon>Dothideomycetidae</taxon>
        <taxon>Dothideales</taxon>
        <taxon>Saccotheciaceae</taxon>
        <taxon>Aureobasidium</taxon>
    </lineage>
</organism>
<protein>
    <submittedName>
        <fullName evidence="1">Uncharacterized protein</fullName>
    </submittedName>
</protein>
<comment type="caution">
    <text evidence="1">The sequence shown here is derived from an EMBL/GenBank/DDBJ whole genome shotgun (WGS) entry which is preliminary data.</text>
</comment>
<dbReference type="PANTHER" id="PTHR39599:SF1">
    <property type="entry name" value="GPI-ANCHORED PROTEIN (EUROFUNG)"/>
    <property type="match status" value="1"/>
</dbReference>
<dbReference type="PANTHER" id="PTHR39599">
    <property type="entry name" value="GPI-ANCHORED PROTEIN (EUROFUNG)-RELATED-RELATED"/>
    <property type="match status" value="1"/>
</dbReference>
<sequence length="256" mass="26217">MQEHRPANSREQNRLDRPRLISSMHLGQKTYYLDQEELSLKKSLFIMSPQSHISSLVTVLLVLVSLTNASLFSPFLSVLDWSQQTASNETFHQVAKRAVDPTSCPTGYKNCANIGAPGLCCANSAICAPDQAGHVACCPSDAACTGSISSIITGGVIASGGSAVTTTTAASQPLTASPSSSQTTAISGGGLIIASGHSTTATSPVTTTVASGATTDGGFVLVGSSTAATLGSSAVRNIHTPFVARLIIGLLELLPL</sequence>
<proteinExistence type="predicted"/>
<dbReference type="AlphaFoldDB" id="A0A4S9BAG3"/>
<evidence type="ECO:0000313" key="1">
    <source>
        <dbReference type="EMBL" id="THW90050.1"/>
    </source>
</evidence>
<evidence type="ECO:0000313" key="2">
    <source>
        <dbReference type="Proteomes" id="UP000304928"/>
    </source>
</evidence>
<reference evidence="1 2" key="1">
    <citation type="submission" date="2018-10" db="EMBL/GenBank/DDBJ databases">
        <title>Fifty Aureobasidium pullulans genomes reveal a recombining polyextremotolerant generalist.</title>
        <authorList>
            <person name="Gostincar C."/>
            <person name="Turk M."/>
            <person name="Zajc J."/>
            <person name="Gunde-Cimerman N."/>
        </authorList>
    </citation>
    <scope>NUCLEOTIDE SEQUENCE [LARGE SCALE GENOMIC DNA]</scope>
    <source>
        <strain evidence="1 2">EXF-10507</strain>
    </source>
</reference>
<name>A0A4S9BAG3_AURPU</name>
<dbReference type="EMBL" id="QZAR01000071">
    <property type="protein sequence ID" value="THW90050.1"/>
    <property type="molecule type" value="Genomic_DNA"/>
</dbReference>
<dbReference type="Proteomes" id="UP000304928">
    <property type="component" value="Unassembled WGS sequence"/>
</dbReference>
<gene>
    <name evidence="1" type="ORF">D6D15_04806</name>
</gene>
<accession>A0A4S9BAG3</accession>